<dbReference type="EMBL" id="JAINUG010000021">
    <property type="protein sequence ID" value="KAJ8411741.1"/>
    <property type="molecule type" value="Genomic_DNA"/>
</dbReference>
<evidence type="ECO:0000313" key="3">
    <source>
        <dbReference type="Proteomes" id="UP001221898"/>
    </source>
</evidence>
<dbReference type="AlphaFoldDB" id="A0AAD7T1Q0"/>
<dbReference type="Proteomes" id="UP001221898">
    <property type="component" value="Unassembled WGS sequence"/>
</dbReference>
<sequence>MVLVYAGRISHPYLRCELSPPAVRVNPGCESERAIRSEPPVVTGEPVTTERRLDETSRDSSLALAATLECTRIRSLPRLERGGTPQRSFHKAVRGRGGCGGEEEGGRAEELSQVGSLKEHDASGGGAVPRGITCPALLRFPPWHGCGGVASQRLFRTD</sequence>
<keyword evidence="3" id="KW-1185">Reference proteome</keyword>
<proteinExistence type="predicted"/>
<protein>
    <submittedName>
        <fullName evidence="2">Uncharacterized protein</fullName>
    </submittedName>
</protein>
<organism evidence="2 3">
    <name type="scientific">Aldrovandia affinis</name>
    <dbReference type="NCBI Taxonomy" id="143900"/>
    <lineage>
        <taxon>Eukaryota</taxon>
        <taxon>Metazoa</taxon>
        <taxon>Chordata</taxon>
        <taxon>Craniata</taxon>
        <taxon>Vertebrata</taxon>
        <taxon>Euteleostomi</taxon>
        <taxon>Actinopterygii</taxon>
        <taxon>Neopterygii</taxon>
        <taxon>Teleostei</taxon>
        <taxon>Notacanthiformes</taxon>
        <taxon>Halosauridae</taxon>
        <taxon>Aldrovandia</taxon>
    </lineage>
</organism>
<name>A0AAD7T1Q0_9TELE</name>
<accession>A0AAD7T1Q0</accession>
<evidence type="ECO:0000256" key="1">
    <source>
        <dbReference type="SAM" id="MobiDB-lite"/>
    </source>
</evidence>
<evidence type="ECO:0000313" key="2">
    <source>
        <dbReference type="EMBL" id="KAJ8411741.1"/>
    </source>
</evidence>
<gene>
    <name evidence="2" type="ORF">AAFF_G00153790</name>
</gene>
<comment type="caution">
    <text evidence="2">The sequence shown here is derived from an EMBL/GenBank/DDBJ whole genome shotgun (WGS) entry which is preliminary data.</text>
</comment>
<feature type="region of interest" description="Disordered" evidence="1">
    <location>
        <begin position="80"/>
        <end position="113"/>
    </location>
</feature>
<reference evidence="2" key="1">
    <citation type="journal article" date="2023" name="Science">
        <title>Genome structures resolve the early diversification of teleost fishes.</title>
        <authorList>
            <person name="Parey E."/>
            <person name="Louis A."/>
            <person name="Montfort J."/>
            <person name="Bouchez O."/>
            <person name="Roques C."/>
            <person name="Iampietro C."/>
            <person name="Lluch J."/>
            <person name="Castinel A."/>
            <person name="Donnadieu C."/>
            <person name="Desvignes T."/>
            <person name="Floi Bucao C."/>
            <person name="Jouanno E."/>
            <person name="Wen M."/>
            <person name="Mejri S."/>
            <person name="Dirks R."/>
            <person name="Jansen H."/>
            <person name="Henkel C."/>
            <person name="Chen W.J."/>
            <person name="Zahm M."/>
            <person name="Cabau C."/>
            <person name="Klopp C."/>
            <person name="Thompson A.W."/>
            <person name="Robinson-Rechavi M."/>
            <person name="Braasch I."/>
            <person name="Lecointre G."/>
            <person name="Bobe J."/>
            <person name="Postlethwait J.H."/>
            <person name="Berthelot C."/>
            <person name="Roest Crollius H."/>
            <person name="Guiguen Y."/>
        </authorList>
    </citation>
    <scope>NUCLEOTIDE SEQUENCE</scope>
    <source>
        <strain evidence="2">NC1722</strain>
    </source>
</reference>